<evidence type="ECO:0000313" key="2">
    <source>
        <dbReference type="Proteomes" id="UP000246464"/>
    </source>
</evidence>
<reference evidence="1 2" key="1">
    <citation type="submission" date="2017-12" db="EMBL/GenBank/DDBJ databases">
        <title>Integrating genomic resources of turbot (Scophthalmus maximus) in depth evaluation of genetic and physical mapping variation across individuals.</title>
        <authorList>
            <person name="Martinez P."/>
        </authorList>
    </citation>
    <scope>NUCLEOTIDE SEQUENCE [LARGE SCALE GENOMIC DNA]</scope>
</reference>
<dbReference type="Proteomes" id="UP000246464">
    <property type="component" value="Chromosome 19"/>
</dbReference>
<evidence type="ECO:0000313" key="1">
    <source>
        <dbReference type="EMBL" id="AWP18331.1"/>
    </source>
</evidence>
<protein>
    <submittedName>
        <fullName evidence="1">Uncharacterized protein</fullName>
    </submittedName>
</protein>
<keyword evidence="2" id="KW-1185">Reference proteome</keyword>
<accession>A0A2U9CP31</accession>
<gene>
    <name evidence="1" type="ORF">SMAX5B_001405</name>
</gene>
<proteinExistence type="predicted"/>
<feature type="non-terminal residue" evidence="1">
    <location>
        <position position="1"/>
    </location>
</feature>
<organism evidence="1 2">
    <name type="scientific">Scophthalmus maximus</name>
    <name type="common">Turbot</name>
    <name type="synonym">Psetta maxima</name>
    <dbReference type="NCBI Taxonomy" id="52904"/>
    <lineage>
        <taxon>Eukaryota</taxon>
        <taxon>Metazoa</taxon>
        <taxon>Chordata</taxon>
        <taxon>Craniata</taxon>
        <taxon>Vertebrata</taxon>
        <taxon>Euteleostomi</taxon>
        <taxon>Actinopterygii</taxon>
        <taxon>Neopterygii</taxon>
        <taxon>Teleostei</taxon>
        <taxon>Neoteleostei</taxon>
        <taxon>Acanthomorphata</taxon>
        <taxon>Carangaria</taxon>
        <taxon>Pleuronectiformes</taxon>
        <taxon>Pleuronectoidei</taxon>
        <taxon>Scophthalmidae</taxon>
        <taxon>Scophthalmus</taxon>
    </lineage>
</organism>
<dbReference type="EMBL" id="CP026261">
    <property type="protein sequence ID" value="AWP18331.1"/>
    <property type="molecule type" value="Genomic_DNA"/>
</dbReference>
<feature type="non-terminal residue" evidence="1">
    <location>
        <position position="70"/>
    </location>
</feature>
<name>A0A2U9CP31_SCOMX</name>
<sequence>LVTTLPLSPVSPFRLNPGKDLCLLSPTFPSRHDPGKDVCLLPPTPSLACVLNNKADYRLSYVCLALGSKL</sequence>
<dbReference type="AlphaFoldDB" id="A0A2U9CP31"/>